<protein>
    <recommendedName>
        <fullName evidence="3">FAS1 domain-containing protein</fullName>
    </recommendedName>
</protein>
<dbReference type="InterPro" id="IPR000782">
    <property type="entry name" value="FAS1_domain"/>
</dbReference>
<feature type="chain" id="PRO_5041919449" description="FAS1 domain-containing protein" evidence="2">
    <location>
        <begin position="19"/>
        <end position="362"/>
    </location>
</feature>
<name>A0AAD5SC81_9FUNG</name>
<feature type="compositionally biased region" description="Low complexity" evidence="1">
    <location>
        <begin position="328"/>
        <end position="340"/>
    </location>
</feature>
<feature type="compositionally biased region" description="Low complexity" evidence="1">
    <location>
        <begin position="303"/>
        <end position="319"/>
    </location>
</feature>
<proteinExistence type="predicted"/>
<feature type="domain" description="FAS1" evidence="3">
    <location>
        <begin position="151"/>
        <end position="282"/>
    </location>
</feature>
<keyword evidence="5" id="KW-1185">Reference proteome</keyword>
<keyword evidence="2" id="KW-0732">Signal</keyword>
<sequence length="362" mass="36848">MLVRTLFSALSLLGAASAATIAELVTQNAATAGKAAAAVASHPEWAQPGPHTLFIPTDAALSTANLPEGDLGSIFITGKTIDYRNTANGTDVYLILNDDKGVKRAVWDDYTWGPVPNPELHVRTGTSSGIAVSWLPADNGFLYILNTAIPDPAPPSVVGPRNNATTFFNLAKQAGIDGTIDNLKNVTIWAPSDEAFTAAQSQLASLTPDQLSYVLYSHITQQPTYSNLMFSGPRTSIIQGQSLTLTVGAGEGNSNIQGAPLPKSGADQITSVGVIQVIERVIVPASIPAGKPQLVAGVSEAPSVTTTTASGSTTTTGTLRGSGGTQTPGGTQTNVGGSSGAEKVGPAVLAAAAVMAGAVFGL</sequence>
<accession>A0AAD5SC81</accession>
<dbReference type="InterPro" id="IPR036378">
    <property type="entry name" value="FAS1_dom_sf"/>
</dbReference>
<dbReference type="PROSITE" id="PS50213">
    <property type="entry name" value="FAS1"/>
    <property type="match status" value="1"/>
</dbReference>
<comment type="caution">
    <text evidence="4">The sequence shown here is derived from an EMBL/GenBank/DDBJ whole genome shotgun (WGS) entry which is preliminary data.</text>
</comment>
<evidence type="ECO:0000259" key="3">
    <source>
        <dbReference type="PROSITE" id="PS50213"/>
    </source>
</evidence>
<dbReference type="SMART" id="SM00554">
    <property type="entry name" value="FAS1"/>
    <property type="match status" value="1"/>
</dbReference>
<dbReference type="Gene3D" id="2.30.180.10">
    <property type="entry name" value="FAS1 domain"/>
    <property type="match status" value="1"/>
</dbReference>
<evidence type="ECO:0000313" key="4">
    <source>
        <dbReference type="EMBL" id="KAJ3050898.1"/>
    </source>
</evidence>
<dbReference type="EMBL" id="JADGJD010000458">
    <property type="protein sequence ID" value="KAJ3050898.1"/>
    <property type="molecule type" value="Genomic_DNA"/>
</dbReference>
<dbReference type="SUPFAM" id="SSF82153">
    <property type="entry name" value="FAS1 domain"/>
    <property type="match status" value="1"/>
</dbReference>
<dbReference type="Proteomes" id="UP001212841">
    <property type="component" value="Unassembled WGS sequence"/>
</dbReference>
<organism evidence="4 5">
    <name type="scientific">Rhizophlyctis rosea</name>
    <dbReference type="NCBI Taxonomy" id="64517"/>
    <lineage>
        <taxon>Eukaryota</taxon>
        <taxon>Fungi</taxon>
        <taxon>Fungi incertae sedis</taxon>
        <taxon>Chytridiomycota</taxon>
        <taxon>Chytridiomycota incertae sedis</taxon>
        <taxon>Chytridiomycetes</taxon>
        <taxon>Rhizophlyctidales</taxon>
        <taxon>Rhizophlyctidaceae</taxon>
        <taxon>Rhizophlyctis</taxon>
    </lineage>
</organism>
<feature type="signal peptide" evidence="2">
    <location>
        <begin position="1"/>
        <end position="18"/>
    </location>
</feature>
<dbReference type="AlphaFoldDB" id="A0AAD5SC81"/>
<gene>
    <name evidence="4" type="ORF">HK097_008109</name>
</gene>
<dbReference type="Pfam" id="PF02469">
    <property type="entry name" value="Fasciclin"/>
    <property type="match status" value="1"/>
</dbReference>
<evidence type="ECO:0000256" key="2">
    <source>
        <dbReference type="SAM" id="SignalP"/>
    </source>
</evidence>
<evidence type="ECO:0000256" key="1">
    <source>
        <dbReference type="SAM" id="MobiDB-lite"/>
    </source>
</evidence>
<reference evidence="4" key="1">
    <citation type="submission" date="2020-05" db="EMBL/GenBank/DDBJ databases">
        <title>Phylogenomic resolution of chytrid fungi.</title>
        <authorList>
            <person name="Stajich J.E."/>
            <person name="Amses K."/>
            <person name="Simmons R."/>
            <person name="Seto K."/>
            <person name="Myers J."/>
            <person name="Bonds A."/>
            <person name="Quandt C.A."/>
            <person name="Barry K."/>
            <person name="Liu P."/>
            <person name="Grigoriev I."/>
            <person name="Longcore J.E."/>
            <person name="James T.Y."/>
        </authorList>
    </citation>
    <scope>NUCLEOTIDE SEQUENCE</scope>
    <source>
        <strain evidence="4">JEL0318</strain>
    </source>
</reference>
<feature type="region of interest" description="Disordered" evidence="1">
    <location>
        <begin position="303"/>
        <end position="340"/>
    </location>
</feature>
<evidence type="ECO:0000313" key="5">
    <source>
        <dbReference type="Proteomes" id="UP001212841"/>
    </source>
</evidence>